<keyword evidence="3 8" id="KW-1134">Transmembrane beta strand</keyword>
<proteinExistence type="inferred from homology"/>
<dbReference type="Pfam" id="PF13715">
    <property type="entry name" value="CarbopepD_reg_2"/>
    <property type="match status" value="1"/>
</dbReference>
<comment type="subcellular location">
    <subcellularLocation>
        <location evidence="1 8">Cell outer membrane</location>
        <topology evidence="1 8">Multi-pass membrane protein</topology>
    </subcellularLocation>
</comment>
<gene>
    <name evidence="13" type="ORF">NH26_23720</name>
</gene>
<keyword evidence="4 8" id="KW-0812">Transmembrane</keyword>
<dbReference type="OrthoDB" id="9768177at2"/>
<reference evidence="13 14" key="1">
    <citation type="journal article" date="2012" name="Int. J. Syst. Evol. Microbiol.">
        <title>Flammeovirga pacifica sp. nov., isolated from deep-sea sediment.</title>
        <authorList>
            <person name="Xu H."/>
            <person name="Fu Y."/>
            <person name="Yang N."/>
            <person name="Ding Z."/>
            <person name="Lai Q."/>
            <person name="Zeng R."/>
        </authorList>
    </citation>
    <scope>NUCLEOTIDE SEQUENCE [LARGE SCALE GENOMIC DNA]</scope>
    <source>
        <strain evidence="14">DSM 24597 / LMG 26175 / WPAGA1</strain>
    </source>
</reference>
<dbReference type="InterPro" id="IPR008969">
    <property type="entry name" value="CarboxyPept-like_regulatory"/>
</dbReference>
<dbReference type="Gene3D" id="2.170.130.10">
    <property type="entry name" value="TonB-dependent receptor, plug domain"/>
    <property type="match status" value="1"/>
</dbReference>
<dbReference type="STRING" id="915059.NH26_23720"/>
<comment type="caution">
    <text evidence="13">The sequence shown here is derived from an EMBL/GenBank/DDBJ whole genome shotgun (WGS) entry which is preliminary data.</text>
</comment>
<dbReference type="NCBIfam" id="TIGR04056">
    <property type="entry name" value="OMP_RagA_SusC"/>
    <property type="match status" value="1"/>
</dbReference>
<dbReference type="InterPro" id="IPR037066">
    <property type="entry name" value="Plug_dom_sf"/>
</dbReference>
<dbReference type="Gene3D" id="2.40.170.20">
    <property type="entry name" value="TonB-dependent receptor, beta-barrel domain"/>
    <property type="match status" value="1"/>
</dbReference>
<evidence type="ECO:0000256" key="4">
    <source>
        <dbReference type="ARBA" id="ARBA00022692"/>
    </source>
</evidence>
<dbReference type="PROSITE" id="PS52016">
    <property type="entry name" value="TONB_DEPENDENT_REC_3"/>
    <property type="match status" value="1"/>
</dbReference>
<dbReference type="FunFam" id="2.170.130.10:FF:000008">
    <property type="entry name" value="SusC/RagA family TonB-linked outer membrane protein"/>
    <property type="match status" value="1"/>
</dbReference>
<dbReference type="SUPFAM" id="SSF56935">
    <property type="entry name" value="Porins"/>
    <property type="match status" value="1"/>
</dbReference>
<dbReference type="InterPro" id="IPR039426">
    <property type="entry name" value="TonB-dep_rcpt-like"/>
</dbReference>
<feature type="signal peptide" evidence="10">
    <location>
        <begin position="1"/>
        <end position="22"/>
    </location>
</feature>
<dbReference type="NCBIfam" id="TIGR04057">
    <property type="entry name" value="SusC_RagA_signa"/>
    <property type="match status" value="1"/>
</dbReference>
<evidence type="ECO:0000256" key="9">
    <source>
        <dbReference type="RuleBase" id="RU003357"/>
    </source>
</evidence>
<evidence type="ECO:0000256" key="8">
    <source>
        <dbReference type="PROSITE-ProRule" id="PRU01360"/>
    </source>
</evidence>
<dbReference type="EMBL" id="JRYR02000002">
    <property type="protein sequence ID" value="OHX64584.1"/>
    <property type="molecule type" value="Genomic_DNA"/>
</dbReference>
<evidence type="ECO:0000256" key="2">
    <source>
        <dbReference type="ARBA" id="ARBA00022448"/>
    </source>
</evidence>
<evidence type="ECO:0000256" key="1">
    <source>
        <dbReference type="ARBA" id="ARBA00004571"/>
    </source>
</evidence>
<evidence type="ECO:0000259" key="11">
    <source>
        <dbReference type="Pfam" id="PF00593"/>
    </source>
</evidence>
<dbReference type="Pfam" id="PF00593">
    <property type="entry name" value="TonB_dep_Rec_b-barrel"/>
    <property type="match status" value="1"/>
</dbReference>
<dbReference type="InterPro" id="IPR012910">
    <property type="entry name" value="Plug_dom"/>
</dbReference>
<evidence type="ECO:0000313" key="14">
    <source>
        <dbReference type="Proteomes" id="UP000179797"/>
    </source>
</evidence>
<comment type="similarity">
    <text evidence="8 9">Belongs to the TonB-dependent receptor family.</text>
</comment>
<feature type="domain" description="TonB-dependent receptor-like beta-barrel" evidence="11">
    <location>
        <begin position="488"/>
        <end position="976"/>
    </location>
</feature>
<organism evidence="13 14">
    <name type="scientific">Flammeovirga pacifica</name>
    <dbReference type="NCBI Taxonomy" id="915059"/>
    <lineage>
        <taxon>Bacteria</taxon>
        <taxon>Pseudomonadati</taxon>
        <taxon>Bacteroidota</taxon>
        <taxon>Cytophagia</taxon>
        <taxon>Cytophagales</taxon>
        <taxon>Flammeovirgaceae</taxon>
        <taxon>Flammeovirga</taxon>
    </lineage>
</organism>
<keyword evidence="14" id="KW-1185">Reference proteome</keyword>
<keyword evidence="10" id="KW-0732">Signal</keyword>
<dbReference type="GO" id="GO:0009279">
    <property type="term" value="C:cell outer membrane"/>
    <property type="evidence" value="ECO:0007669"/>
    <property type="project" value="UniProtKB-SubCell"/>
</dbReference>
<dbReference type="InterPro" id="IPR023996">
    <property type="entry name" value="TonB-dep_OMP_SusC/RagA"/>
</dbReference>
<evidence type="ECO:0000256" key="3">
    <source>
        <dbReference type="ARBA" id="ARBA00022452"/>
    </source>
</evidence>
<evidence type="ECO:0000313" key="13">
    <source>
        <dbReference type="EMBL" id="OHX64584.1"/>
    </source>
</evidence>
<dbReference type="SUPFAM" id="SSF49464">
    <property type="entry name" value="Carboxypeptidase regulatory domain-like"/>
    <property type="match status" value="1"/>
</dbReference>
<evidence type="ECO:0000256" key="5">
    <source>
        <dbReference type="ARBA" id="ARBA00023077"/>
    </source>
</evidence>
<keyword evidence="2 8" id="KW-0813">Transport</keyword>
<keyword evidence="6 8" id="KW-0472">Membrane</keyword>
<dbReference type="InterPro" id="IPR023997">
    <property type="entry name" value="TonB-dep_OMP_SusC/RagA_CS"/>
</dbReference>
<feature type="chain" id="PRO_5010192959" evidence="10">
    <location>
        <begin position="23"/>
        <end position="1014"/>
    </location>
</feature>
<feature type="domain" description="TonB-dependent receptor plug" evidence="12">
    <location>
        <begin position="116"/>
        <end position="225"/>
    </location>
</feature>
<evidence type="ECO:0000256" key="6">
    <source>
        <dbReference type="ARBA" id="ARBA00023136"/>
    </source>
</evidence>
<keyword evidence="7 8" id="KW-0998">Cell outer membrane</keyword>
<evidence type="ECO:0000256" key="7">
    <source>
        <dbReference type="ARBA" id="ARBA00023237"/>
    </source>
</evidence>
<dbReference type="InterPro" id="IPR036942">
    <property type="entry name" value="Beta-barrel_TonB_sf"/>
</dbReference>
<accession>A0A1S1YU82</accession>
<keyword evidence="5 9" id="KW-0798">TonB box</keyword>
<name>A0A1S1YU82_FLAPC</name>
<protein>
    <submittedName>
        <fullName evidence="13">Uncharacterized protein</fullName>
    </submittedName>
</protein>
<dbReference type="InterPro" id="IPR000531">
    <property type="entry name" value="Beta-barrel_TonB"/>
</dbReference>
<dbReference type="Pfam" id="PF07715">
    <property type="entry name" value="Plug"/>
    <property type="match status" value="1"/>
</dbReference>
<dbReference type="AlphaFoldDB" id="A0A1S1YU82"/>
<dbReference type="RefSeq" id="WP_158022027.1">
    <property type="nucleotide sequence ID" value="NZ_JRYR02000002.1"/>
</dbReference>
<sequence>MINRIRLFYFLVFVLCWGSAQAQDKIVSGIIRDVNKQPLIGTNVVEKGTINGTITDLEGKFSLVLTTENPVLVFSFIGYLEQEITVGSQTDLMVTLEEDLAELDELVVIGYGTQKKENVTGAITKVGKDAIEGRPVADFQSALQGQVAGLQITGTDGQPGAAPTIRIRGTGTITGGSEPLYVIDGVILQDGDAFSTINPSDIESVNVLKDASAAAIYGARAANGVIIIQTKRGKSGGKPQFNVNIFGGPKTVTNKLDMMNSQEYQQVMNTVKDNSGLPRIPNLDGTTITTNTDWQDELYQTGYQQSYELSGSTSGKNGSIYASINHYDEKGTMINTGFTRTSMRINSDLTVKRFKFGNTISYTRSNYNLGYLGDRNPTFWALAYSPAIEVKNPDNLGGYNGLGPLDGDYNMIQPVATQNLLDRNRVINRVIASVYGEVELFHGLNFKTNLAADVSNIHHKMFMPEFYLNDTGEPPYLFPRGAELHEERNERSMWLWENTLNYKKTFGKHNLGLLAGYTMQHSRQNWMNASVYGGNLSSELPILNGSPNIIADSKSPLYDKNTLSYIGRAIYDYDGKYMATFNFRRDGSSVFTDENRFHNFMSGSVGWLISKEGFMVNGPFDLLKLRASYGSLGNDQINQRATQSLLNSVPRYVFNGGTLVPTVAPGAQVFNPALVWEKQVQTNVGIDAAVLKNRLSFTVDYFIKVSDDLLLDYTLPSSTGYKNVFVNAGEVQNKGWEFSVNWGDKKGEFTYSIGANATFINNEVTRLAEGLPFITESKKANWEFTRNRIEVGHSLYSLYGFKSDGIYQSQAEIDAGPTPYPGAETKPGDIRYVDVNGDGEITDDDRTFIGDANQSVTYGMNINMGYKGFDFNLQLQGVYGNDVFNSTRFYTQGYDRDFNMTKDVLGAWTPENKSTTQPRAIAKQLSNNDVISDWWVEKASYLRVKNLQLGYSFNESLRSKMGGLSKLRLYVAGQNLFTFTNYSGLDPEVQLDGIIPDGTYPMSRSFIAGIQVGF</sequence>
<evidence type="ECO:0000256" key="10">
    <source>
        <dbReference type="SAM" id="SignalP"/>
    </source>
</evidence>
<dbReference type="Proteomes" id="UP000179797">
    <property type="component" value="Unassembled WGS sequence"/>
</dbReference>
<evidence type="ECO:0000259" key="12">
    <source>
        <dbReference type="Pfam" id="PF07715"/>
    </source>
</evidence>